<dbReference type="EMBL" id="DSTX01000002">
    <property type="protein sequence ID" value="HFK20178.1"/>
    <property type="molecule type" value="Genomic_DNA"/>
</dbReference>
<dbReference type="PRINTS" id="PR00728">
    <property type="entry name" value="SIGNALPTASE"/>
</dbReference>
<dbReference type="PANTHER" id="PTHR10806">
    <property type="entry name" value="SIGNAL PEPTIDASE COMPLEX CATALYTIC SUBUNIT SEC11"/>
    <property type="match status" value="1"/>
</dbReference>
<dbReference type="NCBIfam" id="TIGR02228">
    <property type="entry name" value="sigpep_I_arch"/>
    <property type="match status" value="1"/>
</dbReference>
<gene>
    <name evidence="2" type="ORF">ENS19_02755</name>
</gene>
<proteinExistence type="predicted"/>
<sequence>MRLKEDYKKFALTTLIIVAVIIGFAVALRGISGTNLPIAAVQSGSMEPNIPTGSLLFIQKVNPEDIVAGPAPEGDVLIFMIYPPSSQKIYDYFFFSSYDPLPWSHRAINKAEINGTYYFLTKGDANAFPDQNPNLPTTWVSEDRVIGRVVYSVPYLGYPFLWFKNIYIVFAAIIILLILILIPGSPDKKVTKSEESTV</sequence>
<organism evidence="2">
    <name type="scientific">Candidatus Methanomethylicus mesodigestus</name>
    <dbReference type="NCBI Taxonomy" id="1867258"/>
    <lineage>
        <taxon>Archaea</taxon>
        <taxon>Thermoproteota</taxon>
        <taxon>Methanosuratincolia</taxon>
        <taxon>Candidatus Methanomethylicales</taxon>
        <taxon>Candidatus Methanomethylicaceae</taxon>
        <taxon>Candidatus Methanomethylicus</taxon>
    </lineage>
</organism>
<dbReference type="GO" id="GO:0006465">
    <property type="term" value="P:signal peptide processing"/>
    <property type="evidence" value="ECO:0007669"/>
    <property type="project" value="InterPro"/>
</dbReference>
<dbReference type="InterPro" id="IPR001733">
    <property type="entry name" value="Peptidase_S26B"/>
</dbReference>
<reference evidence="2" key="1">
    <citation type="journal article" date="2020" name="mSystems">
        <title>Genome- and Community-Level Interaction Insights into Carbon Utilization and Element Cycling Functions of Hydrothermarchaeota in Hydrothermal Sediment.</title>
        <authorList>
            <person name="Zhou Z."/>
            <person name="Liu Y."/>
            <person name="Xu W."/>
            <person name="Pan J."/>
            <person name="Luo Z.H."/>
            <person name="Li M."/>
        </authorList>
    </citation>
    <scope>NUCLEOTIDE SEQUENCE [LARGE SCALE GENOMIC DNA]</scope>
    <source>
        <strain evidence="2">SpSt-468</strain>
    </source>
</reference>
<dbReference type="AlphaFoldDB" id="A0A7C3J4U1"/>
<name>A0A7C3J4U1_9CREN</name>
<protein>
    <submittedName>
        <fullName evidence="2">Signal peptidase I</fullName>
        <ecNumber evidence="2">3.4.21.89</ecNumber>
    </submittedName>
</protein>
<dbReference type="PANTHER" id="PTHR10806:SF6">
    <property type="entry name" value="SIGNAL PEPTIDASE COMPLEX CATALYTIC SUBUNIT SEC11"/>
    <property type="match status" value="1"/>
</dbReference>
<keyword evidence="2" id="KW-0378">Hydrolase</keyword>
<evidence type="ECO:0000313" key="2">
    <source>
        <dbReference type="EMBL" id="HFK20178.1"/>
    </source>
</evidence>
<dbReference type="CDD" id="cd06530">
    <property type="entry name" value="S26_SPase_I"/>
    <property type="match status" value="1"/>
</dbReference>
<keyword evidence="1" id="KW-1133">Transmembrane helix</keyword>
<dbReference type="GO" id="GO:0004252">
    <property type="term" value="F:serine-type endopeptidase activity"/>
    <property type="evidence" value="ECO:0007669"/>
    <property type="project" value="InterPro"/>
</dbReference>
<keyword evidence="1" id="KW-0472">Membrane</keyword>
<accession>A0A7C3J4U1</accession>
<dbReference type="InterPro" id="IPR019533">
    <property type="entry name" value="Peptidase_S26"/>
</dbReference>
<dbReference type="EC" id="3.4.21.89" evidence="2"/>
<keyword evidence="1" id="KW-0812">Transmembrane</keyword>
<feature type="transmembrane region" description="Helical" evidence="1">
    <location>
        <begin position="161"/>
        <end position="182"/>
    </location>
</feature>
<feature type="transmembrane region" description="Helical" evidence="1">
    <location>
        <begin position="12"/>
        <end position="31"/>
    </location>
</feature>
<dbReference type="GO" id="GO:0016020">
    <property type="term" value="C:membrane"/>
    <property type="evidence" value="ECO:0007669"/>
    <property type="project" value="InterPro"/>
</dbReference>
<dbReference type="GO" id="GO:0009003">
    <property type="term" value="F:signal peptidase activity"/>
    <property type="evidence" value="ECO:0007669"/>
    <property type="project" value="UniProtKB-EC"/>
</dbReference>
<evidence type="ECO:0000256" key="1">
    <source>
        <dbReference type="SAM" id="Phobius"/>
    </source>
</evidence>
<comment type="caution">
    <text evidence="2">The sequence shown here is derived from an EMBL/GenBank/DDBJ whole genome shotgun (WGS) entry which is preliminary data.</text>
</comment>